<dbReference type="PANTHER" id="PTHR43534:SF1">
    <property type="entry name" value="4FE-4S CLUSTER CONTAINING PARA FAMILY ATPASE PROTEIN"/>
    <property type="match status" value="1"/>
</dbReference>
<dbReference type="AlphaFoldDB" id="A0A1I2A2H2"/>
<gene>
    <name evidence="5" type="ORF">SAMN04244560_01799</name>
</gene>
<evidence type="ECO:0000256" key="2">
    <source>
        <dbReference type="ARBA" id="ARBA00023004"/>
    </source>
</evidence>
<evidence type="ECO:0000313" key="6">
    <source>
        <dbReference type="Proteomes" id="UP000183404"/>
    </source>
</evidence>
<dbReference type="GO" id="GO:0046872">
    <property type="term" value="F:metal ion binding"/>
    <property type="evidence" value="ECO:0007669"/>
    <property type="project" value="UniProtKB-KW"/>
</dbReference>
<feature type="domain" description="4Fe-4S ferredoxin-type" evidence="4">
    <location>
        <begin position="59"/>
        <end position="83"/>
    </location>
</feature>
<accession>A0A1I2A2H2</accession>
<dbReference type="PROSITE" id="PS00198">
    <property type="entry name" value="4FE4S_FER_1"/>
    <property type="match status" value="1"/>
</dbReference>
<dbReference type="Pfam" id="PF01656">
    <property type="entry name" value="CbiA"/>
    <property type="match status" value="1"/>
</dbReference>
<evidence type="ECO:0000256" key="3">
    <source>
        <dbReference type="ARBA" id="ARBA00023014"/>
    </source>
</evidence>
<dbReference type="PROSITE" id="PS51379">
    <property type="entry name" value="4FE4S_FER_2"/>
    <property type="match status" value="2"/>
</dbReference>
<keyword evidence="3" id="KW-0411">Iron-sulfur</keyword>
<dbReference type="Proteomes" id="UP000183404">
    <property type="component" value="Unassembled WGS sequence"/>
</dbReference>
<evidence type="ECO:0000256" key="1">
    <source>
        <dbReference type="ARBA" id="ARBA00022723"/>
    </source>
</evidence>
<keyword evidence="2" id="KW-0408">Iron</keyword>
<organism evidence="5 6">
    <name type="scientific">Thermoanaerobacter thermohydrosulfuricus</name>
    <name type="common">Clostridium thermohydrosulfuricum</name>
    <dbReference type="NCBI Taxonomy" id="1516"/>
    <lineage>
        <taxon>Bacteria</taxon>
        <taxon>Bacillati</taxon>
        <taxon>Bacillota</taxon>
        <taxon>Clostridia</taxon>
        <taxon>Thermoanaerobacterales</taxon>
        <taxon>Thermoanaerobacteraceae</taxon>
        <taxon>Thermoanaerobacter</taxon>
    </lineage>
</organism>
<name>A0A1I2A2H2_THETY</name>
<dbReference type="GO" id="GO:0051536">
    <property type="term" value="F:iron-sulfur cluster binding"/>
    <property type="evidence" value="ECO:0007669"/>
    <property type="project" value="UniProtKB-KW"/>
</dbReference>
<feature type="domain" description="4Fe-4S ferredoxin-type" evidence="4">
    <location>
        <begin position="84"/>
        <end position="113"/>
    </location>
</feature>
<evidence type="ECO:0000259" key="4">
    <source>
        <dbReference type="PROSITE" id="PS51379"/>
    </source>
</evidence>
<evidence type="ECO:0000313" key="5">
    <source>
        <dbReference type="EMBL" id="SDG11171.1"/>
    </source>
</evidence>
<keyword evidence="1" id="KW-0479">Metal-binding</keyword>
<dbReference type="InterPro" id="IPR002586">
    <property type="entry name" value="CobQ/CobB/MinD/ParA_Nub-bd_dom"/>
</dbReference>
<dbReference type="EMBL" id="FNBS01000044">
    <property type="protein sequence ID" value="SDG11171.1"/>
    <property type="molecule type" value="Genomic_DNA"/>
</dbReference>
<dbReference type="InterPro" id="IPR017900">
    <property type="entry name" value="4Fe4S_Fe_S_CS"/>
</dbReference>
<reference evidence="5 6" key="1">
    <citation type="submission" date="2016-10" db="EMBL/GenBank/DDBJ databases">
        <authorList>
            <person name="de Groot N.N."/>
        </authorList>
    </citation>
    <scope>NUCLEOTIDE SEQUENCE [LARGE SCALE GENOMIC DNA]</scope>
    <source>
        <strain evidence="5 6">DSM 569</strain>
    </source>
</reference>
<dbReference type="SUPFAM" id="SSF52540">
    <property type="entry name" value="P-loop containing nucleoside triphosphate hydrolases"/>
    <property type="match status" value="1"/>
</dbReference>
<dbReference type="InterPro" id="IPR017896">
    <property type="entry name" value="4Fe4S_Fe-S-bd"/>
</dbReference>
<dbReference type="RefSeq" id="WP_003870837.1">
    <property type="nucleotide sequence ID" value="NZ_FNBS01000044.1"/>
</dbReference>
<sequence length="291" mass="31998">MKQLAILSGKGGTGKTTVATTLSTIIKNKIMADCDVEAPNLNIVLQGEIIEKQDFYGKETAVIDKDKCIECGLCERLCRFDAISNFEVNPYYCEGCGLCMYKCPVEAIKLVEEKTGHVVYAKTKSGEKVVYAELFPGADGSGKLVTEVRKKAKEVSDDNDEYLIIDGTPGIGCPVLASATGADLVLIVTEPTLSGFADMKRVLSAIESFKVPSVVCVNKWDLNKEVSQQIEKYCEENNIVVVGKIDFDETVVKALKNLQSLSSYPDSTAYQQIYKMWLRIKEILDEGVESK</sequence>
<protein>
    <submittedName>
        <fullName evidence="5">MinD superfamily P-loop ATPase, contains an inserted ferredoxin domain</fullName>
    </submittedName>
</protein>
<dbReference type="Gene3D" id="3.40.50.300">
    <property type="entry name" value="P-loop containing nucleotide triphosphate hydrolases"/>
    <property type="match status" value="1"/>
</dbReference>
<dbReference type="CDD" id="cd03110">
    <property type="entry name" value="SIMIBI_bact_arch"/>
    <property type="match status" value="1"/>
</dbReference>
<dbReference type="SUPFAM" id="SSF54862">
    <property type="entry name" value="4Fe-4S ferredoxins"/>
    <property type="match status" value="1"/>
</dbReference>
<dbReference type="InterPro" id="IPR027417">
    <property type="entry name" value="P-loop_NTPase"/>
</dbReference>
<dbReference type="Pfam" id="PF00037">
    <property type="entry name" value="Fer4"/>
    <property type="match status" value="2"/>
</dbReference>
<dbReference type="Gene3D" id="3.30.70.20">
    <property type="match status" value="2"/>
</dbReference>
<proteinExistence type="predicted"/>
<dbReference type="PANTHER" id="PTHR43534">
    <property type="entry name" value="MIND SUPERFAMILY P-LOOP ATPASE CONTAINING AN INSERTED FERREDOXIN DOMAIN"/>
    <property type="match status" value="1"/>
</dbReference>